<feature type="compositionally biased region" description="Basic and acidic residues" evidence="1">
    <location>
        <begin position="141"/>
        <end position="164"/>
    </location>
</feature>
<organism evidence="2 3">
    <name type="scientific">Pristionchus mayeri</name>
    <dbReference type="NCBI Taxonomy" id="1317129"/>
    <lineage>
        <taxon>Eukaryota</taxon>
        <taxon>Metazoa</taxon>
        <taxon>Ecdysozoa</taxon>
        <taxon>Nematoda</taxon>
        <taxon>Chromadorea</taxon>
        <taxon>Rhabditida</taxon>
        <taxon>Rhabditina</taxon>
        <taxon>Diplogasteromorpha</taxon>
        <taxon>Diplogasteroidea</taxon>
        <taxon>Neodiplogasteridae</taxon>
        <taxon>Pristionchus</taxon>
    </lineage>
</organism>
<gene>
    <name evidence="2" type="ORF">PMAYCL1PPCAC_13953</name>
</gene>
<comment type="caution">
    <text evidence="2">The sequence shown here is derived from an EMBL/GenBank/DDBJ whole genome shotgun (WGS) entry which is preliminary data.</text>
</comment>
<sequence>MELKEEPIDEPLSNGNKPFALDLIGDEIKEEEIMNDDLMKQKEELIDPPFSDIDQVDFIDELKDESFLNEDMSNDIGNINSLANDMIENGGANEIDEITADIMKDSSETIEVEKRRKSARNIVRSVKYTDAMEESDGEDEPSSKRKQSLDGESRSKRMKVYKEEKRNATEKNELKCPECEFRSRSVAQWWKHLIGKHSTTPSLAGCLLRCDCGFESYSFNHSYKCEISKFTIIRFGDGSIRRFTDPLGGGSSVCALR</sequence>
<protein>
    <submittedName>
        <fullName evidence="2">Uncharacterized protein</fullName>
    </submittedName>
</protein>
<proteinExistence type="predicted"/>
<feature type="region of interest" description="Disordered" evidence="1">
    <location>
        <begin position="128"/>
        <end position="164"/>
    </location>
</feature>
<dbReference type="Proteomes" id="UP001328107">
    <property type="component" value="Unassembled WGS sequence"/>
</dbReference>
<evidence type="ECO:0000313" key="2">
    <source>
        <dbReference type="EMBL" id="GMR43758.1"/>
    </source>
</evidence>
<feature type="compositionally biased region" description="Acidic residues" evidence="1">
    <location>
        <begin position="131"/>
        <end position="140"/>
    </location>
</feature>
<keyword evidence="3" id="KW-1185">Reference proteome</keyword>
<reference evidence="3" key="1">
    <citation type="submission" date="2022-10" db="EMBL/GenBank/DDBJ databases">
        <title>Genome assembly of Pristionchus species.</title>
        <authorList>
            <person name="Yoshida K."/>
            <person name="Sommer R.J."/>
        </authorList>
    </citation>
    <scope>NUCLEOTIDE SEQUENCE [LARGE SCALE GENOMIC DNA]</scope>
    <source>
        <strain evidence="3">RS5460</strain>
    </source>
</reference>
<evidence type="ECO:0000256" key="1">
    <source>
        <dbReference type="SAM" id="MobiDB-lite"/>
    </source>
</evidence>
<name>A0AAN5CA67_9BILA</name>
<dbReference type="EMBL" id="BTRK01000003">
    <property type="protein sequence ID" value="GMR43758.1"/>
    <property type="molecule type" value="Genomic_DNA"/>
</dbReference>
<dbReference type="AlphaFoldDB" id="A0AAN5CA67"/>
<evidence type="ECO:0000313" key="3">
    <source>
        <dbReference type="Proteomes" id="UP001328107"/>
    </source>
</evidence>
<accession>A0AAN5CA67</accession>
<feature type="non-terminal residue" evidence="2">
    <location>
        <position position="257"/>
    </location>
</feature>